<evidence type="ECO:0000259" key="1">
    <source>
        <dbReference type="Pfam" id="PF19044"/>
    </source>
</evidence>
<proteinExistence type="predicted"/>
<reference evidence="2" key="1">
    <citation type="journal article" date="2015" name="Nature">
        <title>Complex archaea that bridge the gap between prokaryotes and eukaryotes.</title>
        <authorList>
            <person name="Spang A."/>
            <person name="Saw J.H."/>
            <person name="Jorgensen S.L."/>
            <person name="Zaremba-Niedzwiedzka K."/>
            <person name="Martijn J."/>
            <person name="Lind A.E."/>
            <person name="van Eijk R."/>
            <person name="Schleper C."/>
            <person name="Guy L."/>
            <person name="Ettema T.J."/>
        </authorList>
    </citation>
    <scope>NUCLEOTIDE SEQUENCE</scope>
</reference>
<sequence length="162" mass="17916">MLVASGSGGGKSYLANHYFASELRQGGEAIIMEDGNSYDKLTEVFNGVILQHDDERPFTFNPFLLDGHDVVETPTLGKGLTEGKLLYLITLLKLISGDKGNTNDPEVTNTVLEVLVTGYYSAMWSIENPIFKFDTFFEHCKAYIGSLVKTKAIPRKSFDPNV</sequence>
<protein>
    <recommendedName>
        <fullName evidence="1">TraG P-loop domain-containing protein</fullName>
    </recommendedName>
</protein>
<dbReference type="InterPro" id="IPR043964">
    <property type="entry name" value="P-loop_TraG"/>
</dbReference>
<dbReference type="Gene3D" id="3.40.50.300">
    <property type="entry name" value="P-loop containing nucleotide triphosphate hydrolases"/>
    <property type="match status" value="1"/>
</dbReference>
<accession>A0A0F9I7A2</accession>
<evidence type="ECO:0000313" key="2">
    <source>
        <dbReference type="EMBL" id="KKM15539.1"/>
    </source>
</evidence>
<dbReference type="InterPro" id="IPR027417">
    <property type="entry name" value="P-loop_NTPase"/>
</dbReference>
<organism evidence="2">
    <name type="scientific">marine sediment metagenome</name>
    <dbReference type="NCBI Taxonomy" id="412755"/>
    <lineage>
        <taxon>unclassified sequences</taxon>
        <taxon>metagenomes</taxon>
        <taxon>ecological metagenomes</taxon>
    </lineage>
</organism>
<name>A0A0F9I7A2_9ZZZZ</name>
<comment type="caution">
    <text evidence="2">The sequence shown here is derived from an EMBL/GenBank/DDBJ whole genome shotgun (WGS) entry which is preliminary data.</text>
</comment>
<feature type="domain" description="TraG P-loop" evidence="1">
    <location>
        <begin position="2"/>
        <end position="159"/>
    </location>
</feature>
<feature type="non-terminal residue" evidence="2">
    <location>
        <position position="162"/>
    </location>
</feature>
<dbReference type="EMBL" id="LAZR01014882">
    <property type="protein sequence ID" value="KKM15539.1"/>
    <property type="molecule type" value="Genomic_DNA"/>
</dbReference>
<dbReference type="SUPFAM" id="SSF52540">
    <property type="entry name" value="P-loop containing nucleoside triphosphate hydrolases"/>
    <property type="match status" value="1"/>
</dbReference>
<gene>
    <name evidence="2" type="ORF">LCGC14_1695010</name>
</gene>
<dbReference type="Pfam" id="PF19044">
    <property type="entry name" value="P-loop_TraG"/>
    <property type="match status" value="1"/>
</dbReference>
<dbReference type="AlphaFoldDB" id="A0A0F9I7A2"/>